<keyword evidence="3 5" id="KW-0560">Oxidoreductase</keyword>
<dbReference type="InterPro" id="IPR016162">
    <property type="entry name" value="Ald_DH_N"/>
</dbReference>
<dbReference type="PANTHER" id="PTHR43217">
    <property type="entry name" value="SUCCINATE SEMIALDEHYDE DEHYDROGENASE [NAD(P)+] SAD"/>
    <property type="match status" value="1"/>
</dbReference>
<reference evidence="7 8" key="1">
    <citation type="journal article" date="2015" name="Genome Announc.">
        <title>Expanding the biotechnology potential of lactobacilli through comparative genomics of 213 strains and associated genera.</title>
        <authorList>
            <person name="Sun Z."/>
            <person name="Harris H.M."/>
            <person name="McCann A."/>
            <person name="Guo C."/>
            <person name="Argimon S."/>
            <person name="Zhang W."/>
            <person name="Yang X."/>
            <person name="Jeffery I.B."/>
            <person name="Cooney J.C."/>
            <person name="Kagawa T.F."/>
            <person name="Liu W."/>
            <person name="Song Y."/>
            <person name="Salvetti E."/>
            <person name="Wrobel A."/>
            <person name="Rasinkangas P."/>
            <person name="Parkhill J."/>
            <person name="Rea M.C."/>
            <person name="O'Sullivan O."/>
            <person name="Ritari J."/>
            <person name="Douillard F.P."/>
            <person name="Paul Ross R."/>
            <person name="Yang R."/>
            <person name="Briner A.E."/>
            <person name="Felis G.E."/>
            <person name="de Vos W.M."/>
            <person name="Barrangou R."/>
            <person name="Klaenhammer T.R."/>
            <person name="Caufield P.W."/>
            <person name="Cui Y."/>
            <person name="Zhang H."/>
            <person name="O'Toole P.W."/>
        </authorList>
    </citation>
    <scope>NUCLEOTIDE SEQUENCE [LARGE SCALE GENOMIC DNA]</scope>
    <source>
        <strain evidence="7 8">DSM 21376</strain>
    </source>
</reference>
<dbReference type="PROSITE" id="PS00687">
    <property type="entry name" value="ALDEHYDE_DEHYDR_GLU"/>
    <property type="match status" value="1"/>
</dbReference>
<dbReference type="eggNOG" id="COG1012">
    <property type="taxonomic scope" value="Bacteria"/>
</dbReference>
<dbReference type="PATRIC" id="fig|1423806.3.peg.993"/>
<dbReference type="InterPro" id="IPR029510">
    <property type="entry name" value="Ald_DH_CS_GLU"/>
</dbReference>
<dbReference type="InterPro" id="IPR016161">
    <property type="entry name" value="Ald_DH/histidinol_DH"/>
</dbReference>
<dbReference type="Pfam" id="PF00171">
    <property type="entry name" value="Aldedh"/>
    <property type="match status" value="1"/>
</dbReference>
<evidence type="ECO:0000256" key="4">
    <source>
        <dbReference type="PROSITE-ProRule" id="PRU10007"/>
    </source>
</evidence>
<gene>
    <name evidence="7" type="ORF">FD15_GL000976</name>
</gene>
<dbReference type="InterPro" id="IPR015590">
    <property type="entry name" value="Aldehyde_DH_dom"/>
</dbReference>
<accession>A0A023CY25</accession>
<dbReference type="RefSeq" id="WP_034988895.1">
    <property type="nucleotide sequence ID" value="NZ_AYZF01000002.1"/>
</dbReference>
<dbReference type="AlphaFoldDB" id="A0A023CY25"/>
<comment type="similarity">
    <text evidence="1 5">Belongs to the aldehyde dehydrogenase family.</text>
</comment>
<evidence type="ECO:0000313" key="8">
    <source>
        <dbReference type="Proteomes" id="UP000050961"/>
    </source>
</evidence>
<sequence length="467" mass="51251">MAYKTINPFTNEVVKTFPNATNEQIEHSLTVGNDLYHQWQKEPVAARAEKLHAIAKLLLENKEDLARVLVIEMGKLISEARGEVELCALIANYFADHAANLLQPTPISTKAGEARIEKHAVGVLLMVEPWNFPYYQIMRVFAPNYMVGNPMILKHSSNTPSSAEAFAKIVQKAGAPDGSLTNLFLSHDQVDQVIADHRIQGVALTGSERGGSSVAQTAGKYLKKSSLELGGNDVFIVLDDADLDQVIKVAARARTYNAGQVCTSSKRFIVADNLYDAFLKRLGQAYRNFKPGNPLDESTTLAPMSSAKAKSKLEKQVKEAIAHGATLYQGNSPIDLPGQFFEPTILTDITRDNPAYYEEMFGSVAQVYRVHSEQEAIKLANDSHYGLGGIVFSKDKERGKKVASQIETGMVFVNTFLYTLPELPFGGVKNSGYGREMSTIGLNAFVNEKLIVAVDKPDFDNRAGALF</sequence>
<dbReference type="CDD" id="cd07100">
    <property type="entry name" value="ALDH_SSADH1_GabD1"/>
    <property type="match status" value="1"/>
</dbReference>
<name>A0A023CY25_9LACO</name>
<dbReference type="GO" id="GO:0004777">
    <property type="term" value="F:succinate-semialdehyde dehydrogenase (NAD+) activity"/>
    <property type="evidence" value="ECO:0007669"/>
    <property type="project" value="TreeGrafter"/>
</dbReference>
<evidence type="ECO:0000313" key="7">
    <source>
        <dbReference type="EMBL" id="KRN07680.1"/>
    </source>
</evidence>
<dbReference type="OrthoDB" id="9762913at2"/>
<organism evidence="7 8">
    <name type="scientific">Liquorilactobacillus sucicola DSM 21376 = JCM 15457</name>
    <dbReference type="NCBI Taxonomy" id="1423806"/>
    <lineage>
        <taxon>Bacteria</taxon>
        <taxon>Bacillati</taxon>
        <taxon>Bacillota</taxon>
        <taxon>Bacilli</taxon>
        <taxon>Lactobacillales</taxon>
        <taxon>Lactobacillaceae</taxon>
        <taxon>Liquorilactobacillus</taxon>
    </lineage>
</organism>
<dbReference type="Gene3D" id="3.40.309.10">
    <property type="entry name" value="Aldehyde Dehydrogenase, Chain A, domain 2"/>
    <property type="match status" value="1"/>
</dbReference>
<dbReference type="PANTHER" id="PTHR43217:SF2">
    <property type="entry name" value="SUCCINATE-SEMIALDEHYDE DEHYDROGENASE [NADP(+)]"/>
    <property type="match status" value="1"/>
</dbReference>
<evidence type="ECO:0000259" key="6">
    <source>
        <dbReference type="Pfam" id="PF00171"/>
    </source>
</evidence>
<protein>
    <submittedName>
        <fullName evidence="7">Succinate-semialdehyde dehydrogenase (NAD(P)+)</fullName>
    </submittedName>
</protein>
<dbReference type="EMBL" id="AYZF01000002">
    <property type="protein sequence ID" value="KRN07680.1"/>
    <property type="molecule type" value="Genomic_DNA"/>
</dbReference>
<comment type="caution">
    <text evidence="7">The sequence shown here is derived from an EMBL/GenBank/DDBJ whole genome shotgun (WGS) entry which is preliminary data.</text>
</comment>
<dbReference type="SUPFAM" id="SSF53720">
    <property type="entry name" value="ALDH-like"/>
    <property type="match status" value="1"/>
</dbReference>
<evidence type="ECO:0000256" key="1">
    <source>
        <dbReference type="ARBA" id="ARBA00009986"/>
    </source>
</evidence>
<evidence type="ECO:0000256" key="5">
    <source>
        <dbReference type="RuleBase" id="RU003345"/>
    </source>
</evidence>
<feature type="active site" evidence="4">
    <location>
        <position position="228"/>
    </location>
</feature>
<dbReference type="STRING" id="1423806.FD15_GL000976"/>
<keyword evidence="2" id="KW-0521">NADP</keyword>
<dbReference type="FunFam" id="3.40.309.10:FF:000009">
    <property type="entry name" value="Aldehyde dehydrogenase A"/>
    <property type="match status" value="1"/>
</dbReference>
<dbReference type="Proteomes" id="UP000050961">
    <property type="component" value="Unassembled WGS sequence"/>
</dbReference>
<dbReference type="InterPro" id="IPR047110">
    <property type="entry name" value="GABD/Sad-like"/>
</dbReference>
<dbReference type="InterPro" id="IPR016163">
    <property type="entry name" value="Ald_DH_C"/>
</dbReference>
<feature type="domain" description="Aldehyde dehydrogenase" evidence="6">
    <location>
        <begin position="3"/>
        <end position="450"/>
    </location>
</feature>
<dbReference type="Gene3D" id="3.40.605.10">
    <property type="entry name" value="Aldehyde Dehydrogenase, Chain A, domain 1"/>
    <property type="match status" value="1"/>
</dbReference>
<keyword evidence="8" id="KW-1185">Reference proteome</keyword>
<dbReference type="FunFam" id="3.40.605.10:FF:000012">
    <property type="entry name" value="NAD-dependent succinate-semialdehyde dehydrogenase"/>
    <property type="match status" value="1"/>
</dbReference>
<dbReference type="GO" id="GO:0004030">
    <property type="term" value="F:aldehyde dehydrogenase [NAD(P)+] activity"/>
    <property type="evidence" value="ECO:0007669"/>
    <property type="project" value="InterPro"/>
</dbReference>
<proteinExistence type="inferred from homology"/>
<evidence type="ECO:0000256" key="3">
    <source>
        <dbReference type="ARBA" id="ARBA00023002"/>
    </source>
</evidence>
<dbReference type="InterPro" id="IPR044148">
    <property type="entry name" value="ALDH_GabD1-like"/>
</dbReference>
<evidence type="ECO:0000256" key="2">
    <source>
        <dbReference type="ARBA" id="ARBA00022857"/>
    </source>
</evidence>